<protein>
    <submittedName>
        <fullName evidence="1">Uncharacterized protein</fullName>
    </submittedName>
</protein>
<sequence>MRLAHAAPVGIGATQTSSAALIAYGLGWGAAATITPRPSMALPGNFMVPPGPILALADLNTSLLRLASRWWMNDREAERRVAIDAFLRTFLHRLDHAAIGVYLERALNTPGAAYSVSTGVAANQYIGHGDLDYVIGGPVAPAGAPVTLIPAGALGAPAFAAITARMLAPPVPPPLCRRLRRFGSKA</sequence>
<gene>
    <name evidence="1" type="ORF">VZ95_13050</name>
</gene>
<dbReference type="OrthoDB" id="9897486at2"/>
<evidence type="ECO:0000313" key="2">
    <source>
        <dbReference type="Proteomes" id="UP000033774"/>
    </source>
</evidence>
<keyword evidence="2" id="KW-1185">Reference proteome</keyword>
<comment type="caution">
    <text evidence="1">The sequence shown here is derived from an EMBL/GenBank/DDBJ whole genome shotgun (WGS) entry which is preliminary data.</text>
</comment>
<organism evidence="1 2">
    <name type="scientific">Elstera litoralis</name>
    <dbReference type="NCBI Taxonomy" id="552518"/>
    <lineage>
        <taxon>Bacteria</taxon>
        <taxon>Pseudomonadati</taxon>
        <taxon>Pseudomonadota</taxon>
        <taxon>Alphaproteobacteria</taxon>
        <taxon>Rhodospirillales</taxon>
        <taxon>Rhodospirillaceae</taxon>
        <taxon>Elstera</taxon>
    </lineage>
</organism>
<dbReference type="AlphaFoldDB" id="A0A0F3IRE8"/>
<dbReference type="EMBL" id="LAJY01000336">
    <property type="protein sequence ID" value="KJV09192.1"/>
    <property type="molecule type" value="Genomic_DNA"/>
</dbReference>
<dbReference type="Proteomes" id="UP000033774">
    <property type="component" value="Unassembled WGS sequence"/>
</dbReference>
<proteinExistence type="predicted"/>
<accession>A0A0F3IRE8</accession>
<name>A0A0F3IRE8_9PROT</name>
<dbReference type="RefSeq" id="WP_045776234.1">
    <property type="nucleotide sequence ID" value="NZ_LAJY01000336.1"/>
</dbReference>
<reference evidence="1 2" key="1">
    <citation type="submission" date="2015-03" db="EMBL/GenBank/DDBJ databases">
        <title>Draft genome sequence of Elstera litoralis.</title>
        <authorList>
            <person name="Rahalkar M.C."/>
            <person name="Dhakephalkar P.K."/>
            <person name="Pore S.D."/>
            <person name="Arora P."/>
            <person name="Kapse N.G."/>
            <person name="Pandit P.S."/>
        </authorList>
    </citation>
    <scope>NUCLEOTIDE SEQUENCE [LARGE SCALE GENOMIC DNA]</scope>
    <source>
        <strain evidence="1 2">Dia-1</strain>
    </source>
</reference>
<evidence type="ECO:0000313" key="1">
    <source>
        <dbReference type="EMBL" id="KJV09192.1"/>
    </source>
</evidence>